<comment type="caution">
    <text evidence="2">The sequence shown here is derived from an EMBL/GenBank/DDBJ whole genome shotgun (WGS) entry which is preliminary data.</text>
</comment>
<gene>
    <name evidence="2" type="ORF">MKW94_007545</name>
</gene>
<dbReference type="AlphaFoldDB" id="A0AA41RWZ8"/>
<keyword evidence="3" id="KW-1185">Reference proteome</keyword>
<evidence type="ECO:0000313" key="2">
    <source>
        <dbReference type="EMBL" id="MCL7028344.1"/>
    </source>
</evidence>
<dbReference type="EMBL" id="JAJJMA010078423">
    <property type="protein sequence ID" value="MCL7028344.1"/>
    <property type="molecule type" value="Genomic_DNA"/>
</dbReference>
<sequence length="143" mass="14815">MIDGGEQFGGLLGALKAKLLEGKAVPVRIFGTTTCSSPNSMVMGTRLDHHAKHLNSTTSTRGRKISRSGSSTCADPDNDQISSRASAIVKNKEGVQVSGPISSNLAVVAGLGIDSGNTGDGPAVHDPENLDHLMHGNENFIHA</sequence>
<accession>A0AA41RWZ8</accession>
<protein>
    <submittedName>
        <fullName evidence="2">Uncharacterized protein</fullName>
    </submittedName>
</protein>
<reference evidence="2" key="1">
    <citation type="submission" date="2022-03" db="EMBL/GenBank/DDBJ databases">
        <title>A functionally conserved STORR gene fusion in Papaver species that diverged 16.8 million years ago.</title>
        <authorList>
            <person name="Catania T."/>
        </authorList>
    </citation>
    <scope>NUCLEOTIDE SEQUENCE</scope>
    <source>
        <strain evidence="2">S-191538</strain>
    </source>
</reference>
<organism evidence="2 3">
    <name type="scientific">Papaver nudicaule</name>
    <name type="common">Iceland poppy</name>
    <dbReference type="NCBI Taxonomy" id="74823"/>
    <lineage>
        <taxon>Eukaryota</taxon>
        <taxon>Viridiplantae</taxon>
        <taxon>Streptophyta</taxon>
        <taxon>Embryophyta</taxon>
        <taxon>Tracheophyta</taxon>
        <taxon>Spermatophyta</taxon>
        <taxon>Magnoliopsida</taxon>
        <taxon>Ranunculales</taxon>
        <taxon>Papaveraceae</taxon>
        <taxon>Papaveroideae</taxon>
        <taxon>Papaver</taxon>
    </lineage>
</organism>
<evidence type="ECO:0000313" key="3">
    <source>
        <dbReference type="Proteomes" id="UP001177140"/>
    </source>
</evidence>
<name>A0AA41RWZ8_PAPNU</name>
<feature type="compositionally biased region" description="Polar residues" evidence="1">
    <location>
        <begin position="67"/>
        <end position="79"/>
    </location>
</feature>
<proteinExistence type="predicted"/>
<feature type="region of interest" description="Disordered" evidence="1">
    <location>
        <begin position="55"/>
        <end position="79"/>
    </location>
</feature>
<dbReference type="Proteomes" id="UP001177140">
    <property type="component" value="Unassembled WGS sequence"/>
</dbReference>
<evidence type="ECO:0000256" key="1">
    <source>
        <dbReference type="SAM" id="MobiDB-lite"/>
    </source>
</evidence>